<dbReference type="Proteomes" id="UP000559117">
    <property type="component" value="Unassembled WGS sequence"/>
</dbReference>
<feature type="transmembrane region" description="Helical" evidence="12">
    <location>
        <begin position="181"/>
        <end position="205"/>
    </location>
</feature>
<keyword evidence="10 12" id="KW-0408">Iron</keyword>
<feature type="transmembrane region" description="Helical" evidence="12">
    <location>
        <begin position="91"/>
        <end position="115"/>
    </location>
</feature>
<dbReference type="GO" id="GO:0005886">
    <property type="term" value="C:plasma membrane"/>
    <property type="evidence" value="ECO:0007669"/>
    <property type="project" value="UniProtKB-SubCell"/>
</dbReference>
<dbReference type="GO" id="GO:0016682">
    <property type="term" value="F:oxidoreductase activity, acting on diphenols and related substances as donors, oxygen as acceptor"/>
    <property type="evidence" value="ECO:0007669"/>
    <property type="project" value="TreeGrafter"/>
</dbReference>
<dbReference type="InterPro" id="IPR002585">
    <property type="entry name" value="Cyt-d_ubiquinol_oxidase_su_1"/>
</dbReference>
<proteinExistence type="inferred from homology"/>
<feature type="transmembrane region" description="Helical" evidence="12">
    <location>
        <begin position="328"/>
        <end position="350"/>
    </location>
</feature>
<name>A0A840UGT4_9FIRM</name>
<keyword evidence="13" id="KW-0560">Oxidoreductase</keyword>
<evidence type="ECO:0000256" key="6">
    <source>
        <dbReference type="ARBA" id="ARBA00022692"/>
    </source>
</evidence>
<feature type="transmembrane region" description="Helical" evidence="12">
    <location>
        <begin position="413"/>
        <end position="439"/>
    </location>
</feature>
<feature type="transmembrane region" description="Helical" evidence="12">
    <location>
        <begin position="217"/>
        <end position="238"/>
    </location>
</feature>
<feature type="transmembrane region" description="Helical" evidence="12">
    <location>
        <begin position="16"/>
        <end position="41"/>
    </location>
</feature>
<evidence type="ECO:0000256" key="10">
    <source>
        <dbReference type="ARBA" id="ARBA00023004"/>
    </source>
</evidence>
<evidence type="ECO:0000256" key="5">
    <source>
        <dbReference type="ARBA" id="ARBA00022617"/>
    </source>
</evidence>
<evidence type="ECO:0000256" key="3">
    <source>
        <dbReference type="ARBA" id="ARBA00022448"/>
    </source>
</evidence>
<dbReference type="RefSeq" id="WP_183860967.1">
    <property type="nucleotide sequence ID" value="NZ_JACHFH010000014.1"/>
</dbReference>
<evidence type="ECO:0000313" key="14">
    <source>
        <dbReference type="Proteomes" id="UP000559117"/>
    </source>
</evidence>
<keyword evidence="9 12" id="KW-1133">Transmembrane helix</keyword>
<keyword evidence="11 12" id="KW-0472">Membrane</keyword>
<reference evidence="13 14" key="1">
    <citation type="submission" date="2020-08" db="EMBL/GenBank/DDBJ databases">
        <title>Genomic Encyclopedia of Type Strains, Phase IV (KMG-IV): sequencing the most valuable type-strain genomes for metagenomic binning, comparative biology and taxonomic classification.</title>
        <authorList>
            <person name="Goeker M."/>
        </authorList>
    </citation>
    <scope>NUCLEOTIDE SEQUENCE [LARGE SCALE GENOMIC DNA]</scope>
    <source>
        <strain evidence="13 14">DSM 24661</strain>
    </source>
</reference>
<comment type="similarity">
    <text evidence="2 12">Belongs to the cytochrome ubiquinol oxidase subunit 1 family.</text>
</comment>
<protein>
    <submittedName>
        <fullName evidence="13">Cytochrome d ubiquinol oxidase subunit I</fullName>
        <ecNumber evidence="13">1.10.3.-</ecNumber>
    </submittedName>
</protein>
<dbReference type="Pfam" id="PF01654">
    <property type="entry name" value="Cyt_bd_oxida_I"/>
    <property type="match status" value="1"/>
</dbReference>
<dbReference type="EMBL" id="JACHFH010000014">
    <property type="protein sequence ID" value="MBB5336219.1"/>
    <property type="molecule type" value="Genomic_DNA"/>
</dbReference>
<evidence type="ECO:0000256" key="2">
    <source>
        <dbReference type="ARBA" id="ARBA00009819"/>
    </source>
</evidence>
<feature type="transmembrane region" description="Helical" evidence="12">
    <location>
        <begin position="127"/>
        <end position="144"/>
    </location>
</feature>
<keyword evidence="14" id="KW-1185">Reference proteome</keyword>
<dbReference type="GO" id="GO:0009055">
    <property type="term" value="F:electron transfer activity"/>
    <property type="evidence" value="ECO:0007669"/>
    <property type="project" value="UniProtKB-UniRule"/>
</dbReference>
<feature type="transmembrane region" description="Helical" evidence="12">
    <location>
        <begin position="53"/>
        <end position="71"/>
    </location>
</feature>
<evidence type="ECO:0000256" key="12">
    <source>
        <dbReference type="PIRNR" id="PIRNR006446"/>
    </source>
</evidence>
<dbReference type="GO" id="GO:0046872">
    <property type="term" value="F:metal ion binding"/>
    <property type="evidence" value="ECO:0007669"/>
    <property type="project" value="UniProtKB-UniRule"/>
</dbReference>
<keyword evidence="6 12" id="KW-0812">Transmembrane</keyword>
<keyword evidence="8 12" id="KW-0249">Electron transport</keyword>
<keyword evidence="7 12" id="KW-0479">Metal-binding</keyword>
<dbReference type="PANTHER" id="PTHR30365">
    <property type="entry name" value="CYTOCHROME D UBIQUINOL OXIDASE"/>
    <property type="match status" value="1"/>
</dbReference>
<comment type="caution">
    <text evidence="13">The sequence shown here is derived from an EMBL/GenBank/DDBJ whole genome shotgun (WGS) entry which is preliminary data.</text>
</comment>
<dbReference type="GO" id="GO:0019646">
    <property type="term" value="P:aerobic electron transport chain"/>
    <property type="evidence" value="ECO:0007669"/>
    <property type="project" value="InterPro"/>
</dbReference>
<dbReference type="PIRSF" id="PIRSF006446">
    <property type="entry name" value="Cyt_quinol_oxidase_1"/>
    <property type="match status" value="1"/>
</dbReference>
<keyword evidence="4 12" id="KW-1003">Cell membrane</keyword>
<dbReference type="AlphaFoldDB" id="A0A840UGT4"/>
<keyword evidence="5 12" id="KW-0349">Heme</keyword>
<keyword evidence="3 12" id="KW-0813">Transport</keyword>
<dbReference type="EC" id="1.10.3.-" evidence="13"/>
<evidence type="ECO:0000256" key="4">
    <source>
        <dbReference type="ARBA" id="ARBA00022475"/>
    </source>
</evidence>
<dbReference type="GO" id="GO:0020037">
    <property type="term" value="F:heme binding"/>
    <property type="evidence" value="ECO:0007669"/>
    <property type="project" value="TreeGrafter"/>
</dbReference>
<accession>A0A840UGT4</accession>
<feature type="transmembrane region" description="Helical" evidence="12">
    <location>
        <begin position="362"/>
        <end position="385"/>
    </location>
</feature>
<evidence type="ECO:0000256" key="1">
    <source>
        <dbReference type="ARBA" id="ARBA00004651"/>
    </source>
</evidence>
<organism evidence="13 14">
    <name type="scientific">Pectinatus brassicae</name>
    <dbReference type="NCBI Taxonomy" id="862415"/>
    <lineage>
        <taxon>Bacteria</taxon>
        <taxon>Bacillati</taxon>
        <taxon>Bacillota</taxon>
        <taxon>Negativicutes</taxon>
        <taxon>Selenomonadales</taxon>
        <taxon>Selenomonadaceae</taxon>
        <taxon>Pectinatus</taxon>
    </lineage>
</organism>
<evidence type="ECO:0000256" key="7">
    <source>
        <dbReference type="ARBA" id="ARBA00022723"/>
    </source>
</evidence>
<dbReference type="GO" id="GO:0070069">
    <property type="term" value="C:cytochrome complex"/>
    <property type="evidence" value="ECO:0007669"/>
    <property type="project" value="UniProtKB-UniRule"/>
</dbReference>
<gene>
    <name evidence="13" type="ORF">HNR32_001367</name>
</gene>
<sequence length="451" mass="50069">MDVITLSRLQFAITTIYHYLFIPLSLGLSLLVAILSTLYLKNGNVVYKQLAKLFGKLFIVSFAMGVVTGIVQEFHFGMNWSEYSRFMGDIFGAPLALEALTAFFLESVFLGVWIFGENRLPKNLHCLSIWLVALGSNLSSYWILVANSFMQHPVGYVIRNGRAEMADFTALLTNPYVFGQFAHVFTSGLVTAGVLVVAVSAYKLLIGRNVNIYKTGIKIGSLYAVIGLFAVMGTGHLHTQYIGHNQPMKLASMEALWENEDPAGFTLYANIDVTNQKNTNQIEIPYALSFMLNNKPSGEVKGIKTLQAQEAKEYGQSDYVPNVEALFWSFRIMLALGGLMLFLMLVTLYLSVTNRLTEYNTCWLKILVASIILPFIANSTGWYIAEGGRQPWMVEGLQKVSQAVSQNITTTEVWISMIGFTVVYALLAVAAVFVAVKIIKKDITAEERSGL</sequence>
<evidence type="ECO:0000256" key="8">
    <source>
        <dbReference type="ARBA" id="ARBA00022982"/>
    </source>
</evidence>
<comment type="subcellular location">
    <subcellularLocation>
        <location evidence="1">Cell membrane</location>
        <topology evidence="1">Multi-pass membrane protein</topology>
    </subcellularLocation>
</comment>
<evidence type="ECO:0000256" key="9">
    <source>
        <dbReference type="ARBA" id="ARBA00022989"/>
    </source>
</evidence>
<evidence type="ECO:0000256" key="11">
    <source>
        <dbReference type="ARBA" id="ARBA00023136"/>
    </source>
</evidence>
<dbReference type="PANTHER" id="PTHR30365:SF15">
    <property type="entry name" value="CYTOCHROME BD UBIQUINOL OXIDASE SUBUNIT 1"/>
    <property type="match status" value="1"/>
</dbReference>
<evidence type="ECO:0000313" key="13">
    <source>
        <dbReference type="EMBL" id="MBB5336219.1"/>
    </source>
</evidence>